<evidence type="ECO:0000313" key="3">
    <source>
        <dbReference type="Proteomes" id="UP000708148"/>
    </source>
</evidence>
<organism evidence="2 3">
    <name type="scientific">Ostreobium quekettii</name>
    <dbReference type="NCBI Taxonomy" id="121088"/>
    <lineage>
        <taxon>Eukaryota</taxon>
        <taxon>Viridiplantae</taxon>
        <taxon>Chlorophyta</taxon>
        <taxon>core chlorophytes</taxon>
        <taxon>Ulvophyceae</taxon>
        <taxon>TCBD clade</taxon>
        <taxon>Bryopsidales</taxon>
        <taxon>Ostreobineae</taxon>
        <taxon>Ostreobiaceae</taxon>
        <taxon>Ostreobium</taxon>
    </lineage>
</organism>
<keyword evidence="1" id="KW-0812">Transmembrane</keyword>
<protein>
    <submittedName>
        <fullName evidence="2">Uncharacterized protein</fullName>
    </submittedName>
</protein>
<reference evidence="2" key="1">
    <citation type="submission" date="2020-12" db="EMBL/GenBank/DDBJ databases">
        <authorList>
            <person name="Iha C."/>
        </authorList>
    </citation>
    <scope>NUCLEOTIDE SEQUENCE</scope>
</reference>
<keyword evidence="1" id="KW-1133">Transmembrane helix</keyword>
<dbReference type="EMBL" id="CAJHUC010001862">
    <property type="protein sequence ID" value="CAD7702534.1"/>
    <property type="molecule type" value="Genomic_DNA"/>
</dbReference>
<keyword evidence="3" id="KW-1185">Reference proteome</keyword>
<feature type="transmembrane region" description="Helical" evidence="1">
    <location>
        <begin position="104"/>
        <end position="128"/>
    </location>
</feature>
<comment type="caution">
    <text evidence="2">The sequence shown here is derived from an EMBL/GenBank/DDBJ whole genome shotgun (WGS) entry which is preliminary data.</text>
</comment>
<evidence type="ECO:0000313" key="2">
    <source>
        <dbReference type="EMBL" id="CAD7702534.1"/>
    </source>
</evidence>
<feature type="transmembrane region" description="Helical" evidence="1">
    <location>
        <begin position="140"/>
        <end position="165"/>
    </location>
</feature>
<accession>A0A8S1J4Y4</accession>
<dbReference type="Proteomes" id="UP000708148">
    <property type="component" value="Unassembled WGS sequence"/>
</dbReference>
<dbReference type="AlphaFoldDB" id="A0A8S1J4Y4"/>
<name>A0A8S1J4Y4_9CHLO</name>
<gene>
    <name evidence="2" type="ORF">OSTQU699_LOCUS7891</name>
</gene>
<keyword evidence="1" id="KW-0472">Membrane</keyword>
<evidence type="ECO:0000256" key="1">
    <source>
        <dbReference type="SAM" id="Phobius"/>
    </source>
</evidence>
<proteinExistence type="predicted"/>
<sequence length="175" mass="18803">MPEAEGVGEAFHKAPGVLSASQVQDAPLLKAQDAHSPYKMAVGEHGSPRSPAYSDSGCNTVADSAVHGSHGFTADPYQVVANPIYVLQHQPIVHQTQPEKCWNVYWLLYVLGWVLLLPPIWIGGAFGICSKKEGEKMAGWVSLVTFIIITITVIVPAILVIVIAVDSPFDDDGVE</sequence>